<evidence type="ECO:0000256" key="12">
    <source>
        <dbReference type="SAM" id="MobiDB-lite"/>
    </source>
</evidence>
<keyword evidence="9 11" id="KW-0413">Isomerase</keyword>
<dbReference type="PANTHER" id="PTHR45866">
    <property type="entry name" value="DNA GYRASE/TOPOISOMERASE SUBUNIT B"/>
    <property type="match status" value="1"/>
</dbReference>
<keyword evidence="15" id="KW-1185">Reference proteome</keyword>
<dbReference type="SUPFAM" id="SSF56719">
    <property type="entry name" value="Type II DNA topoisomerase"/>
    <property type="match status" value="1"/>
</dbReference>
<dbReference type="CDD" id="cd03366">
    <property type="entry name" value="TOPRIM_TopoIIA_GyrB"/>
    <property type="match status" value="1"/>
</dbReference>
<dbReference type="CDD" id="cd16928">
    <property type="entry name" value="HATPase_GyrB-like"/>
    <property type="match status" value="1"/>
</dbReference>
<dbReference type="Pfam" id="PF01751">
    <property type="entry name" value="Toprim"/>
    <property type="match status" value="1"/>
</dbReference>
<dbReference type="Pfam" id="PF00204">
    <property type="entry name" value="DNA_gyraseB"/>
    <property type="match status" value="1"/>
</dbReference>
<dbReference type="Pfam" id="PF00986">
    <property type="entry name" value="DNA_gyraseB_C"/>
    <property type="match status" value="1"/>
</dbReference>
<dbReference type="InterPro" id="IPR003594">
    <property type="entry name" value="HATPase_dom"/>
</dbReference>
<feature type="binding site" evidence="11">
    <location>
        <position position="524"/>
    </location>
    <ligand>
        <name>Mg(2+)</name>
        <dbReference type="ChEBI" id="CHEBI:18420"/>
        <label>2</label>
    </ligand>
</feature>
<keyword evidence="4 11" id="KW-0547">Nucleotide-binding</keyword>
<feature type="region of interest" description="Disordered" evidence="12">
    <location>
        <begin position="1"/>
        <end position="23"/>
    </location>
</feature>
<dbReference type="FunFam" id="3.30.565.10:FF:000002">
    <property type="entry name" value="DNA gyrase subunit B"/>
    <property type="match status" value="1"/>
</dbReference>
<evidence type="ECO:0000256" key="8">
    <source>
        <dbReference type="ARBA" id="ARBA00023125"/>
    </source>
</evidence>
<protein>
    <recommendedName>
        <fullName evidence="11">DNA gyrase subunit B</fullName>
        <ecNumber evidence="11">5.6.2.2</ecNumber>
    </recommendedName>
</protein>
<dbReference type="CDD" id="cd00822">
    <property type="entry name" value="TopoII_Trans_DNA_gyrase"/>
    <property type="match status" value="1"/>
</dbReference>
<dbReference type="AlphaFoldDB" id="A0A0R2JB28"/>
<dbReference type="STRING" id="1616.IV73_GL000349"/>
<comment type="subcellular location">
    <subcellularLocation>
        <location evidence="11">Cytoplasm</location>
    </subcellularLocation>
</comment>
<keyword evidence="5 11" id="KW-0067">ATP-binding</keyword>
<dbReference type="InterPro" id="IPR018522">
    <property type="entry name" value="TopoIIA_CS"/>
</dbReference>
<evidence type="ECO:0000313" key="15">
    <source>
        <dbReference type="Proteomes" id="UP000051655"/>
    </source>
</evidence>
<dbReference type="PROSITE" id="PS00177">
    <property type="entry name" value="TOPOISOMERASE_II"/>
    <property type="match status" value="1"/>
</dbReference>
<dbReference type="InterPro" id="IPR002288">
    <property type="entry name" value="DNA_gyrase_B_C"/>
</dbReference>
<sequence length="658" mass="73398">MADEELKNETSNPNSGVMNTEADDYDASQIEVLEGLEAVRKRPGMYIGTTSSQGLHHLVWEIVDNGIDEAMAGFADHVTVTIEADNSVTVTDNGRGIPVDVQKKTGKSALETVFTVLHAGGKFDGGGYKVSGGLHGVGASVVNALSTDLDVLVVRDNQGYEMKFERGRTVQTITEVSAESAPVERGTVVHFVPDADIFQETTVFDAKVLIDRVRELAFLNKGLKISFTDKRVEPEETHTFYYEGGLKEYVKYLNRNKTVLFEDPVYVEGTENNIEVEVALQYTDDYRSNVLLSFTNNINTWEGGTHETGFKTALTRVINDYAKQNKMLKEGDDGLTIDDLREGLTAIISVKHPDPLFEGQTKAKLGSSDARTAVYRMFNETFKRFMYENPVVAKQIVEKGFSAQKARMAAKRAREDSRKKTGLEIANLPGKLANNTSKDPEISELFIVEGDSAGGSAKQGRERLTQAILPIRGKILNVEKAQMKTILANEEIRSLFTAMGTGFGDEFDISKVNYHKLVIMTDADVDGAHIRTLLLTLVYRYMRPLLEAGYVYIAQPPLYQVRQGKFVEYLDSDAELNALLANLPVSPKPVVQRYKGLGEMDAEQLWETTMDPERRRMLRVELDDAAEADQIFSMLMGDKVEPRREFIEQNARYAELDV</sequence>
<feature type="compositionally biased region" description="Polar residues" evidence="12">
    <location>
        <begin position="9"/>
        <end position="18"/>
    </location>
</feature>
<keyword evidence="7 11" id="KW-0799">Topoisomerase</keyword>
<evidence type="ECO:0000256" key="10">
    <source>
        <dbReference type="ARBA" id="ARBA00063644"/>
    </source>
</evidence>
<dbReference type="Gene3D" id="3.30.565.10">
    <property type="entry name" value="Histidine kinase-like ATPase, C-terminal domain"/>
    <property type="match status" value="1"/>
</dbReference>
<dbReference type="GO" id="GO:0005694">
    <property type="term" value="C:chromosome"/>
    <property type="evidence" value="ECO:0007669"/>
    <property type="project" value="InterPro"/>
</dbReference>
<dbReference type="NCBIfam" id="TIGR01059">
    <property type="entry name" value="gyrB"/>
    <property type="match status" value="1"/>
</dbReference>
<dbReference type="InterPro" id="IPR013759">
    <property type="entry name" value="Topo_IIA_B_C"/>
</dbReference>
<dbReference type="InterPro" id="IPR034160">
    <property type="entry name" value="TOPRIM_GyrB"/>
</dbReference>
<dbReference type="InterPro" id="IPR020568">
    <property type="entry name" value="Ribosomal_Su5_D2-typ_SF"/>
</dbReference>
<evidence type="ECO:0000256" key="3">
    <source>
        <dbReference type="ARBA" id="ARBA00022723"/>
    </source>
</evidence>
<keyword evidence="11" id="KW-0963">Cytoplasm</keyword>
<name>A0A0R2JB28_9LACO</name>
<comment type="subunit">
    <text evidence="10">Heterotetramer composed of ParC and ParE.</text>
</comment>
<dbReference type="InterPro" id="IPR013760">
    <property type="entry name" value="Topo_IIA-like_dom_sf"/>
</dbReference>
<dbReference type="PATRIC" id="fig|1616.3.peg.355"/>
<dbReference type="FunFam" id="3.30.230.10:FF:000005">
    <property type="entry name" value="DNA gyrase subunit B"/>
    <property type="match status" value="1"/>
</dbReference>
<comment type="subunit">
    <text evidence="11">Heterotetramer, composed of two GyrA and two GyrB chains. In the heterotetramer, GyrA contains the active site tyrosine that forms a transient covalent intermediate with DNA, while GyrB binds cofactors and catalyzes ATP hydrolysis.</text>
</comment>
<dbReference type="InterPro" id="IPR001241">
    <property type="entry name" value="Topo_IIA"/>
</dbReference>
<dbReference type="GO" id="GO:0006265">
    <property type="term" value="P:DNA topological change"/>
    <property type="evidence" value="ECO:0007669"/>
    <property type="project" value="UniProtKB-UniRule"/>
</dbReference>
<dbReference type="PRINTS" id="PR01159">
    <property type="entry name" value="DNAGYRASEB"/>
</dbReference>
<dbReference type="EMBL" id="JQBP01000010">
    <property type="protein sequence ID" value="KRN74457.1"/>
    <property type="molecule type" value="Genomic_DNA"/>
</dbReference>
<reference evidence="14 15" key="1">
    <citation type="journal article" date="2015" name="Genome Announc.">
        <title>Expanding the biotechnology potential of lactobacilli through comparative genomics of 213 strains and associated genera.</title>
        <authorList>
            <person name="Sun Z."/>
            <person name="Harris H.M."/>
            <person name="McCann A."/>
            <person name="Guo C."/>
            <person name="Argimon S."/>
            <person name="Zhang W."/>
            <person name="Yang X."/>
            <person name="Jeffery I.B."/>
            <person name="Cooney J.C."/>
            <person name="Kagawa T.F."/>
            <person name="Liu W."/>
            <person name="Song Y."/>
            <person name="Salvetti E."/>
            <person name="Wrobel A."/>
            <person name="Rasinkangas P."/>
            <person name="Parkhill J."/>
            <person name="Rea M.C."/>
            <person name="O'Sullivan O."/>
            <person name="Ritari J."/>
            <person name="Douillard F.P."/>
            <person name="Paul Ross R."/>
            <person name="Yang R."/>
            <person name="Briner A.E."/>
            <person name="Felis G.E."/>
            <person name="de Vos W.M."/>
            <person name="Barrangou R."/>
            <person name="Klaenhammer T.R."/>
            <person name="Caufield P.W."/>
            <person name="Cui Y."/>
            <person name="Zhang H."/>
            <person name="O'Toole P.W."/>
        </authorList>
    </citation>
    <scope>NUCLEOTIDE SEQUENCE [LARGE SCALE GENOMIC DNA]</scope>
    <source>
        <strain evidence="14 15">DSM 20593</strain>
    </source>
</reference>
<dbReference type="GO" id="GO:0046872">
    <property type="term" value="F:metal ion binding"/>
    <property type="evidence" value="ECO:0007669"/>
    <property type="project" value="UniProtKB-KW"/>
</dbReference>
<dbReference type="GO" id="GO:0034335">
    <property type="term" value="F:DNA negative supercoiling activity"/>
    <property type="evidence" value="ECO:0007669"/>
    <property type="project" value="UniProtKB-ARBA"/>
</dbReference>
<evidence type="ECO:0000313" key="14">
    <source>
        <dbReference type="EMBL" id="KRN74457.1"/>
    </source>
</evidence>
<dbReference type="SMART" id="SM00433">
    <property type="entry name" value="TOP2c"/>
    <property type="match status" value="1"/>
</dbReference>
<dbReference type="InterPro" id="IPR013506">
    <property type="entry name" value="Topo_IIA_bsu_dom2"/>
</dbReference>
<evidence type="ECO:0000256" key="1">
    <source>
        <dbReference type="ARBA" id="ARBA00000185"/>
    </source>
</evidence>
<dbReference type="RefSeq" id="WP_057756506.1">
    <property type="nucleotide sequence ID" value="NZ_JQBP01000010.1"/>
</dbReference>
<evidence type="ECO:0000256" key="7">
    <source>
        <dbReference type="ARBA" id="ARBA00023029"/>
    </source>
</evidence>
<dbReference type="SMART" id="SM00387">
    <property type="entry name" value="HATPase_c"/>
    <property type="match status" value="1"/>
</dbReference>
<proteinExistence type="inferred from homology"/>
<comment type="cofactor">
    <cofactor evidence="11">
        <name>Mg(2+)</name>
        <dbReference type="ChEBI" id="CHEBI:18420"/>
    </cofactor>
    <cofactor evidence="11">
        <name>Mn(2+)</name>
        <dbReference type="ChEBI" id="CHEBI:29035"/>
    </cofactor>
    <cofactor evidence="11">
        <name>Ca(2+)</name>
        <dbReference type="ChEBI" id="CHEBI:29108"/>
    </cofactor>
    <text evidence="11">Binds two Mg(2+) per subunit. The magnesium ions form salt bridges with both the protein and the DNA. Can also accept other divalent metal cations, such as Mn(2+) or Ca(2+).</text>
</comment>
<comment type="similarity">
    <text evidence="2 11">Belongs to the type II topoisomerase GyrB family.</text>
</comment>
<dbReference type="PRINTS" id="PR00418">
    <property type="entry name" value="TPI2FAMILY"/>
</dbReference>
<dbReference type="Gene3D" id="3.30.230.10">
    <property type="match status" value="1"/>
</dbReference>
<evidence type="ECO:0000256" key="6">
    <source>
        <dbReference type="ARBA" id="ARBA00022842"/>
    </source>
</evidence>
<dbReference type="InterPro" id="IPR014721">
    <property type="entry name" value="Ribsml_uS5_D2-typ_fold_subgr"/>
</dbReference>
<dbReference type="InterPro" id="IPR011557">
    <property type="entry name" value="GyrB"/>
</dbReference>
<feature type="binding site" evidence="11">
    <location>
        <position position="522"/>
    </location>
    <ligand>
        <name>Mg(2+)</name>
        <dbReference type="ChEBI" id="CHEBI:18420"/>
        <label>2</label>
    </ligand>
</feature>
<keyword evidence="6 11" id="KW-0460">Magnesium</keyword>
<keyword evidence="3 11" id="KW-0479">Metal-binding</keyword>
<dbReference type="GO" id="GO:0006261">
    <property type="term" value="P:DNA-templated DNA replication"/>
    <property type="evidence" value="ECO:0007669"/>
    <property type="project" value="UniProtKB-UniRule"/>
</dbReference>
<accession>A0A0R2JB28</accession>
<organism evidence="14 15">
    <name type="scientific">Weissella kandleri</name>
    <dbReference type="NCBI Taxonomy" id="1616"/>
    <lineage>
        <taxon>Bacteria</taxon>
        <taxon>Bacillati</taxon>
        <taxon>Bacillota</taxon>
        <taxon>Bacilli</taxon>
        <taxon>Lactobacillales</taxon>
        <taxon>Lactobacillaceae</taxon>
        <taxon>Weissella</taxon>
    </lineage>
</organism>
<dbReference type="InterPro" id="IPR000565">
    <property type="entry name" value="Topo_IIA_B"/>
</dbReference>
<keyword evidence="8" id="KW-0238">DNA-binding</keyword>
<evidence type="ECO:0000256" key="11">
    <source>
        <dbReference type="HAMAP-Rule" id="MF_01898"/>
    </source>
</evidence>
<evidence type="ECO:0000256" key="5">
    <source>
        <dbReference type="ARBA" id="ARBA00022840"/>
    </source>
</evidence>
<evidence type="ECO:0000259" key="13">
    <source>
        <dbReference type="PROSITE" id="PS50880"/>
    </source>
</evidence>
<dbReference type="Proteomes" id="UP000051655">
    <property type="component" value="Unassembled WGS sequence"/>
</dbReference>
<dbReference type="EC" id="5.6.2.2" evidence="11"/>
<dbReference type="Gene3D" id="3.40.50.670">
    <property type="match status" value="1"/>
</dbReference>
<dbReference type="SUPFAM" id="SSF54211">
    <property type="entry name" value="Ribosomal protein S5 domain 2-like"/>
    <property type="match status" value="1"/>
</dbReference>
<feature type="site" description="Interaction with DNA" evidence="11">
    <location>
        <position position="477"/>
    </location>
</feature>
<dbReference type="FunFam" id="3.40.50.670:FF:000002">
    <property type="entry name" value="DNA gyrase subunit B"/>
    <property type="match status" value="1"/>
</dbReference>
<comment type="catalytic activity">
    <reaction evidence="1 11">
        <text>ATP-dependent breakage, passage and rejoining of double-stranded DNA.</text>
        <dbReference type="EC" id="5.6.2.2"/>
    </reaction>
</comment>
<feature type="site" description="Interaction with DNA" evidence="11">
    <location>
        <position position="474"/>
    </location>
</feature>
<evidence type="ECO:0000256" key="9">
    <source>
        <dbReference type="ARBA" id="ARBA00023235"/>
    </source>
</evidence>
<dbReference type="PROSITE" id="PS50880">
    <property type="entry name" value="TOPRIM"/>
    <property type="match status" value="1"/>
</dbReference>
<evidence type="ECO:0000256" key="2">
    <source>
        <dbReference type="ARBA" id="ARBA00010708"/>
    </source>
</evidence>
<feature type="binding site" evidence="11">
    <location>
        <position position="449"/>
    </location>
    <ligand>
        <name>Mg(2+)</name>
        <dbReference type="ChEBI" id="CHEBI:18420"/>
        <label>1</label>
        <note>catalytic</note>
    </ligand>
</feature>
<comment type="miscellaneous">
    <text evidence="11">Few gyrases are as efficient as E.coli at forming negative supercoils. Not all organisms have 2 type II topoisomerases; in organisms with a single type II topoisomerase this enzyme also has to decatenate newly replicated chromosomes.</text>
</comment>
<dbReference type="GO" id="GO:0003677">
    <property type="term" value="F:DNA binding"/>
    <property type="evidence" value="ECO:0007669"/>
    <property type="project" value="UniProtKB-KW"/>
</dbReference>
<dbReference type="GO" id="GO:0005524">
    <property type="term" value="F:ATP binding"/>
    <property type="evidence" value="ECO:0007669"/>
    <property type="project" value="UniProtKB-UniRule"/>
</dbReference>
<comment type="function">
    <text evidence="11">A type II topoisomerase that negatively supercoils closed circular double-stranded (ds) DNA in an ATP-dependent manner to modulate DNA topology and maintain chromosomes in an underwound state. Negative supercoiling favors strand separation, and DNA replication, transcription, recombination and repair, all of which involve strand separation. Also able to catalyze the interconversion of other topological isomers of dsDNA rings, including catenanes and knotted rings. Type II topoisomerases break and join 2 DNA strands simultaneously in an ATP-dependent manner.</text>
</comment>
<dbReference type="InterPro" id="IPR006171">
    <property type="entry name" value="TOPRIM_dom"/>
</dbReference>
<dbReference type="NCBIfam" id="NF004189">
    <property type="entry name" value="PRK05644.1"/>
    <property type="match status" value="1"/>
</dbReference>
<feature type="binding site" evidence="11">
    <location>
        <position position="522"/>
    </location>
    <ligand>
        <name>Mg(2+)</name>
        <dbReference type="ChEBI" id="CHEBI:18420"/>
        <label>1</label>
        <note>catalytic</note>
    </ligand>
</feature>
<dbReference type="Pfam" id="PF02518">
    <property type="entry name" value="HATPase_c"/>
    <property type="match status" value="1"/>
</dbReference>
<dbReference type="GO" id="GO:0005737">
    <property type="term" value="C:cytoplasm"/>
    <property type="evidence" value="ECO:0007669"/>
    <property type="project" value="UniProtKB-SubCell"/>
</dbReference>
<gene>
    <name evidence="11" type="primary">gyrB</name>
    <name evidence="14" type="ORF">IV73_GL000349</name>
</gene>
<dbReference type="PANTHER" id="PTHR45866:SF1">
    <property type="entry name" value="DNA GYRASE SUBUNIT B, MITOCHONDRIAL"/>
    <property type="match status" value="1"/>
</dbReference>
<dbReference type="SUPFAM" id="SSF55874">
    <property type="entry name" value="ATPase domain of HSP90 chaperone/DNA topoisomerase II/histidine kinase"/>
    <property type="match status" value="1"/>
</dbReference>
<comment type="caution">
    <text evidence="14">The sequence shown here is derived from an EMBL/GenBank/DDBJ whole genome shotgun (WGS) entry which is preliminary data.</text>
</comment>
<evidence type="ECO:0000256" key="4">
    <source>
        <dbReference type="ARBA" id="ARBA00022741"/>
    </source>
</evidence>
<dbReference type="NCBIfam" id="NF011501">
    <property type="entry name" value="PRK14939.1"/>
    <property type="match status" value="1"/>
</dbReference>
<dbReference type="InterPro" id="IPR036890">
    <property type="entry name" value="HATPase_C_sf"/>
</dbReference>
<feature type="domain" description="Toprim" evidence="13">
    <location>
        <begin position="443"/>
        <end position="557"/>
    </location>
</feature>
<dbReference type="HAMAP" id="MF_01898">
    <property type="entry name" value="GyrB"/>
    <property type="match status" value="1"/>
</dbReference>